<protein>
    <submittedName>
        <fullName evidence="2">Uncharacterized protein</fullName>
    </submittedName>
</protein>
<feature type="compositionally biased region" description="Basic and acidic residues" evidence="1">
    <location>
        <begin position="191"/>
        <end position="202"/>
    </location>
</feature>
<dbReference type="Proteomes" id="UP001460270">
    <property type="component" value="Unassembled WGS sequence"/>
</dbReference>
<accession>A0AAW0NX33</accession>
<feature type="region of interest" description="Disordered" evidence="1">
    <location>
        <begin position="1"/>
        <end position="35"/>
    </location>
</feature>
<feature type="region of interest" description="Disordered" evidence="1">
    <location>
        <begin position="285"/>
        <end position="365"/>
    </location>
</feature>
<reference evidence="3" key="1">
    <citation type="submission" date="2024-04" db="EMBL/GenBank/DDBJ databases">
        <title>Salinicola lusitanus LLJ914,a marine bacterium isolated from the Okinawa Trough.</title>
        <authorList>
            <person name="Li J."/>
        </authorList>
    </citation>
    <scope>NUCLEOTIDE SEQUENCE [LARGE SCALE GENOMIC DNA]</scope>
</reference>
<comment type="caution">
    <text evidence="2">The sequence shown here is derived from an EMBL/GenBank/DDBJ whole genome shotgun (WGS) entry which is preliminary data.</text>
</comment>
<feature type="region of interest" description="Disordered" evidence="1">
    <location>
        <begin position="123"/>
        <end position="254"/>
    </location>
</feature>
<feature type="compositionally biased region" description="Basic residues" evidence="1">
    <location>
        <begin position="286"/>
        <end position="295"/>
    </location>
</feature>
<gene>
    <name evidence="2" type="ORF">WMY93_016689</name>
</gene>
<feature type="compositionally biased region" description="Pro residues" evidence="1">
    <location>
        <begin position="9"/>
        <end position="19"/>
    </location>
</feature>
<sequence>MLDTTPLLLPQPSPSPSPSGAPRMGTGAVGRNRAGSKVGPDCLGGGIVLVDGKPSCLPRLVSEISHVSDADMMAMQDRHRAESWSKHNNGSRSSFKNEVKMGSQVKTRPIGRDLEGKVQSGMQVERGPSVHRESHRGKSMDMSARVPKSESIAEFRQPVQPEMEKEICNNESPPPPPSPVVENEISVEIIKQVEDKMVEGSKSHKHKSSKSKSSSRTRPGTATGSRPGVLSRGLRGLESPTPPEGIESTWPRRVMVRKRTVRQGGALHNLPILPPLPSVLSALEKRRPHGQHHLHHSENPLSNITNSGIVGRCSLKEPSHSETGQGISPVGRASLKEQNLESWRVAREQDDSSKSKAEKRAWRKN</sequence>
<feature type="compositionally biased region" description="Basic and acidic residues" evidence="1">
    <location>
        <begin position="128"/>
        <end position="139"/>
    </location>
</feature>
<organism evidence="2 3">
    <name type="scientific">Mugilogobius chulae</name>
    <name type="common">yellowstripe goby</name>
    <dbReference type="NCBI Taxonomy" id="88201"/>
    <lineage>
        <taxon>Eukaryota</taxon>
        <taxon>Metazoa</taxon>
        <taxon>Chordata</taxon>
        <taxon>Craniata</taxon>
        <taxon>Vertebrata</taxon>
        <taxon>Euteleostomi</taxon>
        <taxon>Actinopterygii</taxon>
        <taxon>Neopterygii</taxon>
        <taxon>Teleostei</taxon>
        <taxon>Neoteleostei</taxon>
        <taxon>Acanthomorphata</taxon>
        <taxon>Gobiaria</taxon>
        <taxon>Gobiiformes</taxon>
        <taxon>Gobioidei</taxon>
        <taxon>Gobiidae</taxon>
        <taxon>Gobionellinae</taxon>
        <taxon>Mugilogobius</taxon>
    </lineage>
</organism>
<feature type="compositionally biased region" description="Basic residues" evidence="1">
    <location>
        <begin position="203"/>
        <end position="215"/>
    </location>
</feature>
<evidence type="ECO:0000313" key="2">
    <source>
        <dbReference type="EMBL" id="KAK7904082.1"/>
    </source>
</evidence>
<dbReference type="AlphaFoldDB" id="A0AAW0NX33"/>
<feature type="compositionally biased region" description="Basic and acidic residues" evidence="1">
    <location>
        <begin position="334"/>
        <end position="365"/>
    </location>
</feature>
<proteinExistence type="predicted"/>
<feature type="region of interest" description="Disordered" evidence="1">
    <location>
        <begin position="81"/>
        <end position="103"/>
    </location>
</feature>
<name>A0AAW0NX33_9GOBI</name>
<keyword evidence="3" id="KW-1185">Reference proteome</keyword>
<feature type="compositionally biased region" description="Polar residues" evidence="1">
    <location>
        <begin position="299"/>
        <end position="308"/>
    </location>
</feature>
<dbReference type="EMBL" id="JBBPFD010000012">
    <property type="protein sequence ID" value="KAK7904082.1"/>
    <property type="molecule type" value="Genomic_DNA"/>
</dbReference>
<evidence type="ECO:0000256" key="1">
    <source>
        <dbReference type="SAM" id="MobiDB-lite"/>
    </source>
</evidence>
<feature type="compositionally biased region" description="Polar residues" evidence="1">
    <location>
        <begin position="86"/>
        <end position="96"/>
    </location>
</feature>
<feature type="compositionally biased region" description="Low complexity" evidence="1">
    <location>
        <begin position="180"/>
        <end position="190"/>
    </location>
</feature>
<evidence type="ECO:0000313" key="3">
    <source>
        <dbReference type="Proteomes" id="UP001460270"/>
    </source>
</evidence>